<sequence>MSRGAANSNCGYQIPIKVSRVEFPHFNGEDLGGWLYKCEQFFEVDETPSATKVKLASVHLEGKALPWHQMYMKERLTREIPNWEEYVKALNDHFGALIYDDPMADLVNLKQLGNIQQYLDRFDEIVNCLDLPNHYALSCFLGGLKSEISVNVRMFRPKSL</sequence>
<accession>A0AAV6YF66</accession>
<evidence type="ECO:0000313" key="3">
    <source>
        <dbReference type="Proteomes" id="UP000826271"/>
    </source>
</evidence>
<comment type="caution">
    <text evidence="2">The sequence shown here is derived from an EMBL/GenBank/DDBJ whole genome shotgun (WGS) entry which is preliminary data.</text>
</comment>
<dbReference type="Pfam" id="PF03732">
    <property type="entry name" value="Retrotrans_gag"/>
    <property type="match status" value="1"/>
</dbReference>
<evidence type="ECO:0000259" key="1">
    <source>
        <dbReference type="Pfam" id="PF03732"/>
    </source>
</evidence>
<reference evidence="2" key="1">
    <citation type="submission" date="2019-10" db="EMBL/GenBank/DDBJ databases">
        <authorList>
            <person name="Zhang R."/>
            <person name="Pan Y."/>
            <person name="Wang J."/>
            <person name="Ma R."/>
            <person name="Yu S."/>
        </authorList>
    </citation>
    <scope>NUCLEOTIDE SEQUENCE</scope>
    <source>
        <strain evidence="2">LA-IB0</strain>
        <tissue evidence="2">Leaf</tissue>
    </source>
</reference>
<proteinExistence type="predicted"/>
<organism evidence="2 3">
    <name type="scientific">Buddleja alternifolia</name>
    <dbReference type="NCBI Taxonomy" id="168488"/>
    <lineage>
        <taxon>Eukaryota</taxon>
        <taxon>Viridiplantae</taxon>
        <taxon>Streptophyta</taxon>
        <taxon>Embryophyta</taxon>
        <taxon>Tracheophyta</taxon>
        <taxon>Spermatophyta</taxon>
        <taxon>Magnoliopsida</taxon>
        <taxon>eudicotyledons</taxon>
        <taxon>Gunneridae</taxon>
        <taxon>Pentapetalae</taxon>
        <taxon>asterids</taxon>
        <taxon>lamiids</taxon>
        <taxon>Lamiales</taxon>
        <taxon>Scrophulariaceae</taxon>
        <taxon>Buddlejeae</taxon>
        <taxon>Buddleja</taxon>
    </lineage>
</organism>
<name>A0AAV6YF66_9LAMI</name>
<dbReference type="AlphaFoldDB" id="A0AAV6YF66"/>
<protein>
    <recommendedName>
        <fullName evidence="1">Retrotransposon gag domain-containing protein</fullName>
    </recommendedName>
</protein>
<feature type="domain" description="Retrotransposon gag" evidence="1">
    <location>
        <begin position="54"/>
        <end position="145"/>
    </location>
</feature>
<gene>
    <name evidence="2" type="ORF">BUALT_Bualt01G0156100</name>
</gene>
<dbReference type="InterPro" id="IPR005162">
    <property type="entry name" value="Retrotrans_gag_dom"/>
</dbReference>
<keyword evidence="3" id="KW-1185">Reference proteome</keyword>
<dbReference type="EMBL" id="WHWC01000001">
    <property type="protein sequence ID" value="KAG8391132.1"/>
    <property type="molecule type" value="Genomic_DNA"/>
</dbReference>
<evidence type="ECO:0000313" key="2">
    <source>
        <dbReference type="EMBL" id="KAG8391132.1"/>
    </source>
</evidence>
<dbReference type="Proteomes" id="UP000826271">
    <property type="component" value="Unassembled WGS sequence"/>
</dbReference>